<reference evidence="2" key="1">
    <citation type="submission" date="2020-02" db="EMBL/GenBank/DDBJ databases">
        <authorList>
            <person name="Meier V. D."/>
        </authorList>
    </citation>
    <scope>NUCLEOTIDE SEQUENCE</scope>
    <source>
        <strain evidence="2">AVDCRST_MAG57</strain>
    </source>
</reference>
<evidence type="ECO:0000313" key="2">
    <source>
        <dbReference type="EMBL" id="CAA9255390.1"/>
    </source>
</evidence>
<keyword evidence="1" id="KW-1133">Transmembrane helix</keyword>
<proteinExistence type="predicted"/>
<feature type="transmembrane region" description="Helical" evidence="1">
    <location>
        <begin position="6"/>
        <end position="25"/>
    </location>
</feature>
<feature type="transmembrane region" description="Helical" evidence="1">
    <location>
        <begin position="96"/>
        <end position="117"/>
    </location>
</feature>
<keyword evidence="1" id="KW-0812">Transmembrane</keyword>
<feature type="transmembrane region" description="Helical" evidence="1">
    <location>
        <begin position="57"/>
        <end position="76"/>
    </location>
</feature>
<dbReference type="EMBL" id="CADCTI010000192">
    <property type="protein sequence ID" value="CAA9255390.1"/>
    <property type="molecule type" value="Genomic_DNA"/>
</dbReference>
<feature type="transmembrane region" description="Helical" evidence="1">
    <location>
        <begin position="123"/>
        <end position="141"/>
    </location>
</feature>
<sequence length="170" mass="17026">MIDTLAITVHAAAATIAFVAGLLSVPAGRFLGAYRTAMIVMAVALLPAVLVDWATTAASARIAFGGLVLLSLVMVVRAELAGRTAPVRTGGPTPAYLGHVGFTLIALADGFAVVAVLRAGAPGWAVAALAVGVVVAGHLGVQAAGRRLVRPAGHVPGGLAGPRQRTRRVS</sequence>
<organism evidence="2">
    <name type="scientific">uncultured Blastococcus sp</name>
    <dbReference type="NCBI Taxonomy" id="217144"/>
    <lineage>
        <taxon>Bacteria</taxon>
        <taxon>Bacillati</taxon>
        <taxon>Actinomycetota</taxon>
        <taxon>Actinomycetes</taxon>
        <taxon>Geodermatophilales</taxon>
        <taxon>Geodermatophilaceae</taxon>
        <taxon>Blastococcus</taxon>
        <taxon>environmental samples</taxon>
    </lineage>
</organism>
<accession>A0A6J4IL82</accession>
<gene>
    <name evidence="2" type="ORF">AVDCRST_MAG57-2337</name>
</gene>
<feature type="transmembrane region" description="Helical" evidence="1">
    <location>
        <begin position="32"/>
        <end position="51"/>
    </location>
</feature>
<protein>
    <submittedName>
        <fullName evidence="2">Uncharacterized protein</fullName>
    </submittedName>
</protein>
<name>A0A6J4IL82_9ACTN</name>
<dbReference type="AlphaFoldDB" id="A0A6J4IL82"/>
<keyword evidence="1" id="KW-0472">Membrane</keyword>
<evidence type="ECO:0000256" key="1">
    <source>
        <dbReference type="SAM" id="Phobius"/>
    </source>
</evidence>